<dbReference type="GO" id="GO:0042073">
    <property type="term" value="P:intraciliary transport"/>
    <property type="evidence" value="ECO:0007669"/>
    <property type="project" value="InterPro"/>
</dbReference>
<dbReference type="Proteomes" id="UP000297703">
    <property type="component" value="Unassembled WGS sequence"/>
</dbReference>
<dbReference type="PANTHER" id="PTHR33906:SF1">
    <property type="entry name" value="INTRAFLAGELLAR TRANSPORT PROTEIN 25 HOMOLOG"/>
    <property type="match status" value="1"/>
</dbReference>
<organism evidence="1 2">
    <name type="scientific">Platysternon megacephalum</name>
    <name type="common">big-headed turtle</name>
    <dbReference type="NCBI Taxonomy" id="55544"/>
    <lineage>
        <taxon>Eukaryota</taxon>
        <taxon>Metazoa</taxon>
        <taxon>Chordata</taxon>
        <taxon>Craniata</taxon>
        <taxon>Vertebrata</taxon>
        <taxon>Euteleostomi</taxon>
        <taxon>Archelosauria</taxon>
        <taxon>Testudinata</taxon>
        <taxon>Testudines</taxon>
        <taxon>Cryptodira</taxon>
        <taxon>Durocryptodira</taxon>
        <taxon>Testudinoidea</taxon>
        <taxon>Platysternidae</taxon>
        <taxon>Platysternon</taxon>
    </lineage>
</organism>
<dbReference type="OrthoDB" id="271080at2759"/>
<comment type="caution">
    <text evidence="1">The sequence shown here is derived from an EMBL/GenBank/DDBJ whole genome shotgun (WGS) entry which is preliminary data.</text>
</comment>
<name>A0A4D9EIR1_9SAUR</name>
<protein>
    <submittedName>
        <fullName evidence="1">Protein transport protein Sec24A</fullName>
    </submittedName>
</protein>
<sequence length="135" mass="15278">MKNTPLKTSLMVRSLRIEKSLSKDPVDFEVCTEKDLQYTEGALQTEEFSISVSKRTSVTSYNTLYHCCLCDTEHYLNPLHQDVLLEGSCSKEAWPPSEVDSKGGSHAYTVYRALHKGDGKRETLSFHTTLPFTLE</sequence>
<dbReference type="STRING" id="55544.A0A4D9EIR1"/>
<dbReference type="AlphaFoldDB" id="A0A4D9EIR1"/>
<proteinExistence type="predicted"/>
<dbReference type="PANTHER" id="PTHR33906">
    <property type="entry name" value="INTRAFLAGELLAR TRANSPORT PROTEIN 25 HOMOLOG"/>
    <property type="match status" value="1"/>
</dbReference>
<dbReference type="GO" id="GO:0005813">
    <property type="term" value="C:centrosome"/>
    <property type="evidence" value="ECO:0007669"/>
    <property type="project" value="TreeGrafter"/>
</dbReference>
<dbReference type="GO" id="GO:0030992">
    <property type="term" value="C:intraciliary transport particle B"/>
    <property type="evidence" value="ECO:0007669"/>
    <property type="project" value="InterPro"/>
</dbReference>
<evidence type="ECO:0000313" key="1">
    <source>
        <dbReference type="EMBL" id="TFK10126.1"/>
    </source>
</evidence>
<dbReference type="InterPro" id="IPR033558">
    <property type="entry name" value="IFT25"/>
</dbReference>
<accession>A0A4D9EIR1</accession>
<dbReference type="Gene3D" id="2.60.120.260">
    <property type="entry name" value="Galactose-binding domain-like"/>
    <property type="match status" value="1"/>
</dbReference>
<gene>
    <name evidence="1" type="ORF">DR999_PMT06697</name>
</gene>
<keyword evidence="2" id="KW-1185">Reference proteome</keyword>
<reference evidence="1 2" key="2">
    <citation type="submission" date="2019-04" db="EMBL/GenBank/DDBJ databases">
        <title>The genome sequence of big-headed turtle.</title>
        <authorList>
            <person name="Gong S."/>
        </authorList>
    </citation>
    <scope>NUCLEOTIDE SEQUENCE [LARGE SCALE GENOMIC DNA]</scope>
    <source>
        <strain evidence="1">DO16091913</strain>
        <tissue evidence="1">Muscle</tissue>
    </source>
</reference>
<dbReference type="EMBL" id="QXTE01000044">
    <property type="protein sequence ID" value="TFK10126.1"/>
    <property type="molecule type" value="Genomic_DNA"/>
</dbReference>
<evidence type="ECO:0000313" key="2">
    <source>
        <dbReference type="Proteomes" id="UP000297703"/>
    </source>
</evidence>
<reference evidence="1 2" key="1">
    <citation type="submission" date="2019-04" db="EMBL/GenBank/DDBJ databases">
        <title>Draft genome of the big-headed turtle Platysternon megacephalum.</title>
        <authorList>
            <person name="Gong S."/>
        </authorList>
    </citation>
    <scope>NUCLEOTIDE SEQUENCE [LARGE SCALE GENOMIC DNA]</scope>
    <source>
        <strain evidence="1">DO16091913</strain>
        <tissue evidence="1">Muscle</tissue>
    </source>
</reference>
<dbReference type="GO" id="GO:0005929">
    <property type="term" value="C:cilium"/>
    <property type="evidence" value="ECO:0007669"/>
    <property type="project" value="TreeGrafter"/>
</dbReference>